<dbReference type="EMBL" id="MN741007">
    <property type="protein sequence ID" value="QHU22453.1"/>
    <property type="molecule type" value="Genomic_DNA"/>
</dbReference>
<accession>A0A6C0KYW5</accession>
<name>A0A6C0KYW5_9ZZZZ</name>
<sequence length="121" mass="13735">MKSKVLKICPCCNGEGFVSSDKVFKKKRMTKKRKRSKSKKRQNRNEKLPSKTMKTGLSPLEESHHYNSMPDDRSSKYNKLFNNGSNTPKTQTSLLTTNTPKTQTSLLTTNTSTSLPDSIYN</sequence>
<organism evidence="2">
    <name type="scientific">viral metagenome</name>
    <dbReference type="NCBI Taxonomy" id="1070528"/>
    <lineage>
        <taxon>unclassified sequences</taxon>
        <taxon>metagenomes</taxon>
        <taxon>organismal metagenomes</taxon>
    </lineage>
</organism>
<evidence type="ECO:0000313" key="2">
    <source>
        <dbReference type="EMBL" id="QHU22453.1"/>
    </source>
</evidence>
<evidence type="ECO:0000256" key="1">
    <source>
        <dbReference type="SAM" id="MobiDB-lite"/>
    </source>
</evidence>
<protein>
    <submittedName>
        <fullName evidence="2">Uncharacterized protein</fullName>
    </submittedName>
</protein>
<feature type="compositionally biased region" description="Basic and acidic residues" evidence="1">
    <location>
        <begin position="61"/>
        <end position="75"/>
    </location>
</feature>
<feature type="compositionally biased region" description="Basic residues" evidence="1">
    <location>
        <begin position="24"/>
        <end position="42"/>
    </location>
</feature>
<feature type="region of interest" description="Disordered" evidence="1">
    <location>
        <begin position="24"/>
        <end position="121"/>
    </location>
</feature>
<dbReference type="AlphaFoldDB" id="A0A6C0KYW5"/>
<reference evidence="2" key="1">
    <citation type="journal article" date="2020" name="Nature">
        <title>Giant virus diversity and host interactions through global metagenomics.</title>
        <authorList>
            <person name="Schulz F."/>
            <person name="Roux S."/>
            <person name="Paez-Espino D."/>
            <person name="Jungbluth S."/>
            <person name="Walsh D.A."/>
            <person name="Denef V.J."/>
            <person name="McMahon K.D."/>
            <person name="Konstantinidis K.T."/>
            <person name="Eloe-Fadrosh E.A."/>
            <person name="Kyrpides N.C."/>
            <person name="Woyke T."/>
        </authorList>
    </citation>
    <scope>NUCLEOTIDE SEQUENCE</scope>
    <source>
        <strain evidence="2">GVMAG-S-ERX555907-102</strain>
    </source>
</reference>
<feature type="compositionally biased region" description="Low complexity" evidence="1">
    <location>
        <begin position="87"/>
        <end position="115"/>
    </location>
</feature>
<proteinExistence type="predicted"/>